<dbReference type="InterPro" id="IPR001680">
    <property type="entry name" value="WD40_rpt"/>
</dbReference>
<dbReference type="PROSITE" id="PS50082">
    <property type="entry name" value="WD_REPEATS_2"/>
    <property type="match status" value="5"/>
</dbReference>
<dbReference type="EMBL" id="JABELX010000009">
    <property type="protein sequence ID" value="NNH72948.1"/>
    <property type="molecule type" value="Genomic_DNA"/>
</dbReference>
<feature type="repeat" description="WD" evidence="3">
    <location>
        <begin position="285"/>
        <end position="328"/>
    </location>
</feature>
<dbReference type="Proteomes" id="UP000586827">
    <property type="component" value="Unassembled WGS sequence"/>
</dbReference>
<feature type="repeat" description="WD" evidence="3">
    <location>
        <begin position="153"/>
        <end position="197"/>
    </location>
</feature>
<accession>A0A849C592</accession>
<evidence type="ECO:0000256" key="2">
    <source>
        <dbReference type="ARBA" id="ARBA00022737"/>
    </source>
</evidence>
<evidence type="ECO:0000256" key="1">
    <source>
        <dbReference type="ARBA" id="ARBA00022574"/>
    </source>
</evidence>
<dbReference type="PROSITE" id="PS00678">
    <property type="entry name" value="WD_REPEATS_1"/>
    <property type="match status" value="2"/>
</dbReference>
<dbReference type="SUPFAM" id="SSF50978">
    <property type="entry name" value="WD40 repeat-like"/>
    <property type="match status" value="2"/>
</dbReference>
<keyword evidence="5" id="KW-1185">Reference proteome</keyword>
<dbReference type="SMART" id="SM00320">
    <property type="entry name" value="WD40"/>
    <property type="match status" value="13"/>
</dbReference>
<sequence length="779" mass="80917">MAADDSARDLAVTEALIRTADCALKSANGDNPHAVVNPYVRQYLSMHAANAGGVGWNLLGDNERIVEVLNPEQIGADAVRTAFGKIALPPLLEAIVNARDWLGKVDAADYPFALGVAMARNTGHYVSANVSFSPTLVHLCWAALQPRLSFRDLPGHTDSVLAFAVVRAKDCRTLLVSASRDHTIRVWDPAAGQPMTTLLGHSAAVTAVTAVPDPHRTLLASASDDGTIRLWDLGSGQPIMIIRHHGGEVSALVAVPFDDGCLLAAADDKLIRVWNPVTGQPIGVLIGHSGAVTALAVLPDPYRSMLVSAGRDRTIRLWDIVTGTLTATFPSTPGHTGAISALAVVTRSNGERHLISASKSNICVWGTGSDLTPLATPAASAVSALASYPGADGRIVIAGANFGTISLWDPLSGQRGPIAELVTSLAANTRGITALAALPLDAGVTLLASASYQTIRLWNPSAGRNDSLTRSKFRPRVSELSFATGPDGRTVLATGGYETVVRLWSFDTGDHIETLLGAPGDTTDLVSISTSDGSNLLVSASSGGVIRLWNTTSGQGESIVTIEATTRTATYLAEVSAADGGRMLAVGNSGAVRLCHLDGQPAGALEGPSGSVTALASMGSLLASADDAGQLRLWDVANPIDAQELSVWSGKPGVITALVFLPFTDRGPLLVSAARDGMIRVFDPTNGASGHPAARFSSHSGAVTALAVHSIGGYSRTLISAGRDGTIRLWDTVTWALVRVVPVDAPVVAIAVHASGHLAVALEDGIVMLRIEFQALTVE</sequence>
<organism evidence="4 5">
    <name type="scientific">Nocardia uniformis</name>
    <dbReference type="NCBI Taxonomy" id="53432"/>
    <lineage>
        <taxon>Bacteria</taxon>
        <taxon>Bacillati</taxon>
        <taxon>Actinomycetota</taxon>
        <taxon>Actinomycetes</taxon>
        <taxon>Mycobacteriales</taxon>
        <taxon>Nocardiaceae</taxon>
        <taxon>Nocardia</taxon>
    </lineage>
</organism>
<gene>
    <name evidence="4" type="ORF">HLB23_24330</name>
</gene>
<dbReference type="PRINTS" id="PR00320">
    <property type="entry name" value="GPROTEINBRPT"/>
</dbReference>
<evidence type="ECO:0000313" key="5">
    <source>
        <dbReference type="Proteomes" id="UP000586827"/>
    </source>
</evidence>
<keyword evidence="2" id="KW-0677">Repeat</keyword>
<evidence type="ECO:0000256" key="3">
    <source>
        <dbReference type="PROSITE-ProRule" id="PRU00221"/>
    </source>
</evidence>
<dbReference type="PANTHER" id="PTHR19848:SF8">
    <property type="entry name" value="F-BOX AND WD REPEAT DOMAIN CONTAINING 7"/>
    <property type="match status" value="1"/>
</dbReference>
<name>A0A849C592_9NOCA</name>
<dbReference type="InterPro" id="IPR036322">
    <property type="entry name" value="WD40_repeat_dom_sf"/>
</dbReference>
<dbReference type="InterPro" id="IPR015943">
    <property type="entry name" value="WD40/YVTN_repeat-like_dom_sf"/>
</dbReference>
<feature type="repeat" description="WD" evidence="3">
    <location>
        <begin position="518"/>
        <end position="559"/>
    </location>
</feature>
<dbReference type="CDD" id="cd00200">
    <property type="entry name" value="WD40"/>
    <property type="match status" value="1"/>
</dbReference>
<comment type="caution">
    <text evidence="4">The sequence shown here is derived from an EMBL/GenBank/DDBJ whole genome shotgun (WGS) entry which is preliminary data.</text>
</comment>
<reference evidence="4 5" key="1">
    <citation type="submission" date="2020-05" db="EMBL/GenBank/DDBJ databases">
        <title>MicrobeNet Type strains.</title>
        <authorList>
            <person name="Nicholson A.C."/>
        </authorList>
    </citation>
    <scope>NUCLEOTIDE SEQUENCE [LARGE SCALE GENOMIC DNA]</scope>
    <source>
        <strain evidence="4 5">JCM 3224</strain>
    </source>
</reference>
<dbReference type="Gene3D" id="2.130.10.10">
    <property type="entry name" value="YVTN repeat-like/Quinoprotein amine dehydrogenase"/>
    <property type="match status" value="4"/>
</dbReference>
<proteinExistence type="predicted"/>
<feature type="repeat" description="WD" evidence="3">
    <location>
        <begin position="696"/>
        <end position="740"/>
    </location>
</feature>
<dbReference type="InterPro" id="IPR019775">
    <property type="entry name" value="WD40_repeat_CS"/>
</dbReference>
<dbReference type="PROSITE" id="PS50294">
    <property type="entry name" value="WD_REPEATS_REGION"/>
    <property type="match status" value="4"/>
</dbReference>
<keyword evidence="1 3" id="KW-0853">WD repeat</keyword>
<dbReference type="PANTHER" id="PTHR19848">
    <property type="entry name" value="WD40 REPEAT PROTEIN"/>
    <property type="match status" value="1"/>
</dbReference>
<protein>
    <submittedName>
        <fullName evidence="4">WD40 repeat domain-containing protein</fullName>
    </submittedName>
</protein>
<feature type="repeat" description="WD" evidence="3">
    <location>
        <begin position="198"/>
        <end position="241"/>
    </location>
</feature>
<dbReference type="InterPro" id="IPR020472">
    <property type="entry name" value="WD40_PAC1"/>
</dbReference>
<evidence type="ECO:0000313" key="4">
    <source>
        <dbReference type="EMBL" id="NNH72948.1"/>
    </source>
</evidence>
<dbReference type="AlphaFoldDB" id="A0A849C592"/>
<dbReference type="Pfam" id="PF00400">
    <property type="entry name" value="WD40"/>
    <property type="match status" value="8"/>
</dbReference>
<dbReference type="RefSeq" id="WP_169815113.1">
    <property type="nucleotide sequence ID" value="NZ_JABELX010000009.1"/>
</dbReference>